<proteinExistence type="predicted"/>
<dbReference type="EMBL" id="CM010636">
    <property type="protein sequence ID" value="RID47087.1"/>
    <property type="molecule type" value="Genomic_DNA"/>
</dbReference>
<evidence type="ECO:0000313" key="2">
    <source>
        <dbReference type="Proteomes" id="UP000264353"/>
    </source>
</evidence>
<protein>
    <submittedName>
        <fullName evidence="1">Uncharacterized protein</fullName>
    </submittedName>
</protein>
<dbReference type="AlphaFoldDB" id="A0A397Y1I8"/>
<sequence length="306" mass="36292">MEASTLLNDINNISNSIGTGSNYNASDPVMHMSVSEAEKLMKKLERDYQHTYKNYKETRIMIFLSQSNWHSFYIKEGHSSYRSSQAGFLIGYYKDLRELLQNDLEKLYKAEETQRKTENPDYCKQFLLHGCKSLAQEKRILHQIGETPNQQLDKHLENNDLFRKRNWEINHFSHYQSKIPKSSSSKGVHDLLRRFKDTVKLRDKVTANGELIENPTTQDSLTISIKILTKAIKKLEKDRERERVIGNGYEEHMKHLDKKSEWIWRKCDEQKKSILELRKIHKDVCSKLHAQFIDDDKRQIRRTIYQ</sequence>
<gene>
    <name evidence="1" type="ORF">BRARA_I03713</name>
</gene>
<organism evidence="1 2">
    <name type="scientific">Brassica campestris</name>
    <name type="common">Field mustard</name>
    <dbReference type="NCBI Taxonomy" id="3711"/>
    <lineage>
        <taxon>Eukaryota</taxon>
        <taxon>Viridiplantae</taxon>
        <taxon>Streptophyta</taxon>
        <taxon>Embryophyta</taxon>
        <taxon>Tracheophyta</taxon>
        <taxon>Spermatophyta</taxon>
        <taxon>Magnoliopsida</taxon>
        <taxon>eudicotyledons</taxon>
        <taxon>Gunneridae</taxon>
        <taxon>Pentapetalae</taxon>
        <taxon>rosids</taxon>
        <taxon>malvids</taxon>
        <taxon>Brassicales</taxon>
        <taxon>Brassicaceae</taxon>
        <taxon>Brassiceae</taxon>
        <taxon>Brassica</taxon>
    </lineage>
</organism>
<name>A0A397Y1I8_BRACM</name>
<dbReference type="Proteomes" id="UP000264353">
    <property type="component" value="Chromosome A9"/>
</dbReference>
<accession>A0A397Y1I8</accession>
<evidence type="ECO:0000313" key="1">
    <source>
        <dbReference type="EMBL" id="RID47087.1"/>
    </source>
</evidence>
<reference evidence="1 2" key="1">
    <citation type="submission" date="2018-06" db="EMBL/GenBank/DDBJ databases">
        <title>WGS assembly of Brassica rapa FPsc.</title>
        <authorList>
            <person name="Bowman J."/>
            <person name="Kohchi T."/>
            <person name="Yamato K."/>
            <person name="Jenkins J."/>
            <person name="Shu S."/>
            <person name="Ishizaki K."/>
            <person name="Yamaoka S."/>
            <person name="Nishihama R."/>
            <person name="Nakamura Y."/>
            <person name="Berger F."/>
            <person name="Adam C."/>
            <person name="Aki S."/>
            <person name="Althoff F."/>
            <person name="Araki T."/>
            <person name="Arteaga-Vazquez M."/>
            <person name="Balasubrmanian S."/>
            <person name="Bauer D."/>
            <person name="Boehm C."/>
            <person name="Briginshaw L."/>
            <person name="Caballero-Perez J."/>
            <person name="Catarino B."/>
            <person name="Chen F."/>
            <person name="Chiyoda S."/>
            <person name="Chovatia M."/>
            <person name="Davies K."/>
            <person name="Delmans M."/>
            <person name="Demura T."/>
            <person name="Dierschke T."/>
            <person name="Dolan L."/>
            <person name="Dorantes-Acosta A."/>
            <person name="Eklund D."/>
            <person name="Florent S."/>
            <person name="Flores-Sandoval E."/>
            <person name="Fujiyama A."/>
            <person name="Fukuzawa H."/>
            <person name="Galik B."/>
            <person name="Grimanelli D."/>
            <person name="Grimwood J."/>
            <person name="Grossniklaus U."/>
            <person name="Hamada T."/>
            <person name="Haseloff J."/>
            <person name="Hetherington A."/>
            <person name="Higo A."/>
            <person name="Hirakawa Y."/>
            <person name="Hundley H."/>
            <person name="Ikeda Y."/>
            <person name="Inoue K."/>
            <person name="Inoue S."/>
            <person name="Ishida S."/>
            <person name="Jia Q."/>
            <person name="Kakita M."/>
            <person name="Kanazawa T."/>
            <person name="Kawai Y."/>
            <person name="Kawashima T."/>
            <person name="Kennedy M."/>
            <person name="Kinose K."/>
            <person name="Kinoshita T."/>
            <person name="Kohara Y."/>
            <person name="Koide E."/>
            <person name="Komatsu K."/>
            <person name="Kopischke S."/>
            <person name="Kubo M."/>
            <person name="Kyozuka J."/>
            <person name="Lagercrantz U."/>
            <person name="Lin S."/>
            <person name="Lindquist E."/>
            <person name="Lipzen A."/>
            <person name="Lu C."/>
            <person name="Luna E."/>
            <person name="Martienssen R."/>
            <person name="Minamino N."/>
            <person name="Mizutani M."/>
            <person name="Mizutani M."/>
            <person name="Mochizuki N."/>
            <person name="Monte I."/>
            <person name="Mosher R."/>
            <person name="Nagasaki H."/>
            <person name="Nakagami H."/>
            <person name="Naramoto S."/>
            <person name="Nishitani K."/>
            <person name="Ohtani M."/>
            <person name="Okamoto T."/>
            <person name="Okumura M."/>
            <person name="Phillips J."/>
            <person name="Pollak B."/>
            <person name="Reinders A."/>
            <person name="Roevekamp M."/>
            <person name="Sano R."/>
            <person name="Sawa S."/>
            <person name="Schmid M."/>
            <person name="Shirakawa M."/>
            <person name="Solano R."/>
            <person name="Spunde A."/>
            <person name="Suetsugu N."/>
            <person name="Sugano S."/>
            <person name="Sugiyama A."/>
            <person name="Sun R."/>
            <person name="Suzuki Y."/>
            <person name="Takenaka M."/>
            <person name="Takezawa D."/>
            <person name="Tomogane H."/>
            <person name="Tsuzuki M."/>
            <person name="Ueda T."/>
            <person name="Umeda M."/>
            <person name="Ward J."/>
            <person name="Watanabe Y."/>
            <person name="Yazaki K."/>
            <person name="Yokoyama R."/>
            <person name="Yoshitake Y."/>
            <person name="Yotsui I."/>
            <person name="Zachgo S."/>
            <person name="Schmutz J."/>
        </authorList>
    </citation>
    <scope>NUCLEOTIDE SEQUENCE [LARGE SCALE GENOMIC DNA]</scope>
    <source>
        <strain evidence="2">cv. B-3</strain>
    </source>
</reference>